<feature type="region of interest" description="Disordered" evidence="1">
    <location>
        <begin position="1"/>
        <end position="32"/>
    </location>
</feature>
<dbReference type="AlphaFoldDB" id="A0A517DVS4"/>
<keyword evidence="3" id="KW-1185">Reference proteome</keyword>
<protein>
    <submittedName>
        <fullName evidence="2">Uncharacterized protein</fullName>
    </submittedName>
</protein>
<feature type="compositionally biased region" description="Polar residues" evidence="1">
    <location>
        <begin position="1"/>
        <end position="12"/>
    </location>
</feature>
<feature type="region of interest" description="Disordered" evidence="1">
    <location>
        <begin position="65"/>
        <end position="84"/>
    </location>
</feature>
<proteinExistence type="predicted"/>
<name>A0A517DVS4_9FIRM</name>
<accession>A0A517DVS4</accession>
<evidence type="ECO:0000313" key="2">
    <source>
        <dbReference type="EMBL" id="QDR81423.1"/>
    </source>
</evidence>
<evidence type="ECO:0000256" key="1">
    <source>
        <dbReference type="SAM" id="MobiDB-lite"/>
    </source>
</evidence>
<gene>
    <name evidence="2" type="ORF">SPTER_28030</name>
</gene>
<organism evidence="2 3">
    <name type="scientific">Sporomusa termitida</name>
    <dbReference type="NCBI Taxonomy" id="2377"/>
    <lineage>
        <taxon>Bacteria</taxon>
        <taxon>Bacillati</taxon>
        <taxon>Bacillota</taxon>
        <taxon>Negativicutes</taxon>
        <taxon>Selenomonadales</taxon>
        <taxon>Sporomusaceae</taxon>
        <taxon>Sporomusa</taxon>
    </lineage>
</organism>
<dbReference type="EMBL" id="CP036259">
    <property type="protein sequence ID" value="QDR81423.1"/>
    <property type="molecule type" value="Genomic_DNA"/>
</dbReference>
<dbReference type="KEGG" id="sted:SPTER_28030"/>
<sequence length="84" mass="9301">MHRKNNGIQNPVNGKESDTLPDSQDARTPLAAQYGRDEIAQIITRILSIAKEICCLSERKIPIEARPVASGSKASEYTYDRSRG</sequence>
<reference evidence="2 3" key="1">
    <citation type="submission" date="2019-02" db="EMBL/GenBank/DDBJ databases">
        <title>Closed genome of Sporomusa termitida DSM 4440.</title>
        <authorList>
            <person name="Poehlein A."/>
            <person name="Daniel R."/>
        </authorList>
    </citation>
    <scope>NUCLEOTIDE SEQUENCE [LARGE SCALE GENOMIC DNA]</scope>
    <source>
        <strain evidence="2 3">DSM 4440</strain>
    </source>
</reference>
<evidence type="ECO:0000313" key="3">
    <source>
        <dbReference type="Proteomes" id="UP000320776"/>
    </source>
</evidence>
<dbReference type="Proteomes" id="UP000320776">
    <property type="component" value="Chromosome"/>
</dbReference>